<dbReference type="OrthoDB" id="1058301at2759"/>
<organism evidence="2 3">
    <name type="scientific">Symbiodinium natans</name>
    <dbReference type="NCBI Taxonomy" id="878477"/>
    <lineage>
        <taxon>Eukaryota</taxon>
        <taxon>Sar</taxon>
        <taxon>Alveolata</taxon>
        <taxon>Dinophyceae</taxon>
        <taxon>Suessiales</taxon>
        <taxon>Symbiodiniaceae</taxon>
        <taxon>Symbiodinium</taxon>
    </lineage>
</organism>
<sequence length="244" mass="26176">MAESPDALRSLGLSLVSMPQIQLTLASALGSQASKTPPPVSVSEEPSEMQEAVLPADVESAEGVRLRMQAVVAELGLSASLVAVDPHPPYYEQTLEWRRDRLGASTVDELCKSVVMENTKLESDADAGRVRSVLVVVQYVAKLHKEKLIKAVQAIEAARGLPALGKKQYNMRLLEGPACQAITGYGHNAVTPLKQDLPMILSDAIANLPSGQFWLGGGHIDLKLRLQVEEAVSVMKMTVADVTS</sequence>
<evidence type="ECO:0000313" key="3">
    <source>
        <dbReference type="Proteomes" id="UP000604046"/>
    </source>
</evidence>
<dbReference type="Gene3D" id="3.90.960.10">
    <property type="entry name" value="YbaK/aminoacyl-tRNA synthetase-associated domain"/>
    <property type="match status" value="1"/>
</dbReference>
<dbReference type="PANTHER" id="PTHR30411:SF4">
    <property type="entry name" value="YBAK_AMINOACYL-TRNA SYNTHETASE-ASSOCIATED DOMAIN-CONTAINING PROTEIN"/>
    <property type="match status" value="1"/>
</dbReference>
<accession>A0A812J7E9</accession>
<feature type="region of interest" description="Disordered" evidence="1">
    <location>
        <begin position="29"/>
        <end position="49"/>
    </location>
</feature>
<dbReference type="SUPFAM" id="SSF55826">
    <property type="entry name" value="YbaK/ProRS associated domain"/>
    <property type="match status" value="1"/>
</dbReference>
<keyword evidence="3" id="KW-1185">Reference proteome</keyword>
<dbReference type="GO" id="GO:0002161">
    <property type="term" value="F:aminoacyl-tRNA deacylase activity"/>
    <property type="evidence" value="ECO:0007669"/>
    <property type="project" value="InterPro"/>
</dbReference>
<dbReference type="Proteomes" id="UP000604046">
    <property type="component" value="Unassembled WGS sequence"/>
</dbReference>
<dbReference type="AlphaFoldDB" id="A0A812J7E9"/>
<proteinExistence type="predicted"/>
<evidence type="ECO:0000256" key="1">
    <source>
        <dbReference type="SAM" id="MobiDB-lite"/>
    </source>
</evidence>
<evidence type="ECO:0000313" key="2">
    <source>
        <dbReference type="EMBL" id="CAE7199523.1"/>
    </source>
</evidence>
<reference evidence="2" key="1">
    <citation type="submission" date="2021-02" db="EMBL/GenBank/DDBJ databases">
        <authorList>
            <person name="Dougan E. K."/>
            <person name="Rhodes N."/>
            <person name="Thang M."/>
            <person name="Chan C."/>
        </authorList>
    </citation>
    <scope>NUCLEOTIDE SEQUENCE</scope>
</reference>
<dbReference type="EMBL" id="CAJNDS010000380">
    <property type="protein sequence ID" value="CAE7199523.1"/>
    <property type="molecule type" value="Genomic_DNA"/>
</dbReference>
<dbReference type="InterPro" id="IPR036754">
    <property type="entry name" value="YbaK/aa-tRNA-synt-asso_dom_sf"/>
</dbReference>
<comment type="caution">
    <text evidence="2">The sequence shown here is derived from an EMBL/GenBank/DDBJ whole genome shotgun (WGS) entry which is preliminary data.</text>
</comment>
<protein>
    <recommendedName>
        <fullName evidence="4">YbaK/aminoacyl-tRNA synthetase-associated domain-containing protein</fullName>
    </recommendedName>
</protein>
<name>A0A812J7E9_9DINO</name>
<evidence type="ECO:0008006" key="4">
    <source>
        <dbReference type="Google" id="ProtNLM"/>
    </source>
</evidence>
<dbReference type="PANTHER" id="PTHR30411">
    <property type="entry name" value="CYTOPLASMIC PROTEIN"/>
    <property type="match status" value="1"/>
</dbReference>
<gene>
    <name evidence="2" type="ORF">SNAT2548_LOCUS5869</name>
</gene>